<dbReference type="Pfam" id="PF00069">
    <property type="entry name" value="Pkinase"/>
    <property type="match status" value="1"/>
</dbReference>
<dbReference type="PROSITE" id="PS50011">
    <property type="entry name" value="PROTEIN_KINASE_DOM"/>
    <property type="match status" value="1"/>
</dbReference>
<evidence type="ECO:0000256" key="4">
    <source>
        <dbReference type="ARBA" id="ARBA00022777"/>
    </source>
</evidence>
<dbReference type="GO" id="GO:0005524">
    <property type="term" value="F:ATP binding"/>
    <property type="evidence" value="ECO:0007669"/>
    <property type="project" value="UniProtKB-UniRule"/>
</dbReference>
<evidence type="ECO:0000256" key="2">
    <source>
        <dbReference type="ARBA" id="ARBA00022679"/>
    </source>
</evidence>
<dbReference type="InterPro" id="IPR000719">
    <property type="entry name" value="Prot_kinase_dom"/>
</dbReference>
<reference evidence="10 11" key="1">
    <citation type="submission" date="2014-09" db="EMBL/GenBank/DDBJ databases">
        <authorList>
            <person name="Ellenberger Sabrina"/>
        </authorList>
    </citation>
    <scope>NUCLEOTIDE SEQUENCE [LARGE SCALE GENOMIC DNA]</scope>
    <source>
        <strain evidence="10 11">CBS 412.66</strain>
    </source>
</reference>
<name>A0A0B7N4X3_9FUNG</name>
<evidence type="ECO:0000259" key="9">
    <source>
        <dbReference type="PROSITE" id="PS51285"/>
    </source>
</evidence>
<dbReference type="PANTHER" id="PTHR24355:SF30">
    <property type="entry name" value="SERINE_THREONINE-PROTEIN KINASE 32B ISOFORM X1"/>
    <property type="match status" value="1"/>
</dbReference>
<evidence type="ECO:0000256" key="5">
    <source>
        <dbReference type="ARBA" id="ARBA00022840"/>
    </source>
</evidence>
<dbReference type="GO" id="GO:0001664">
    <property type="term" value="F:G protein-coupled receptor binding"/>
    <property type="evidence" value="ECO:0007669"/>
    <property type="project" value="TreeGrafter"/>
</dbReference>
<keyword evidence="2" id="KW-0808">Transferase</keyword>
<dbReference type="InterPro" id="IPR029063">
    <property type="entry name" value="SAM-dependent_MTases_sf"/>
</dbReference>
<evidence type="ECO:0000313" key="10">
    <source>
        <dbReference type="EMBL" id="CEP10560.1"/>
    </source>
</evidence>
<feature type="domain" description="Protein kinase" evidence="8">
    <location>
        <begin position="1"/>
        <end position="257"/>
    </location>
</feature>
<dbReference type="InterPro" id="IPR011009">
    <property type="entry name" value="Kinase-like_dom_sf"/>
</dbReference>
<keyword evidence="1" id="KW-0723">Serine/threonine-protein kinase</keyword>
<dbReference type="Gene3D" id="3.30.200.20">
    <property type="entry name" value="Phosphorylase Kinase, domain 1"/>
    <property type="match status" value="1"/>
</dbReference>
<protein>
    <recommendedName>
        <fullName evidence="12">Protein kinase domain-containing protein</fullName>
    </recommendedName>
</protein>
<dbReference type="GO" id="GO:0009966">
    <property type="term" value="P:regulation of signal transduction"/>
    <property type="evidence" value="ECO:0007669"/>
    <property type="project" value="TreeGrafter"/>
</dbReference>
<sequence>MRIVGRGAFGKVRIVEYRESRQLYALKYINKEECIRMDAARNIVRERVILEQLDHPFLCRLRFAFQDDDYMLTRRSARLGGDLHFHLSRQPYFSEDVIRFWFAELSAAIKYLHLKRVVHRDVKPHNILMDDQGHVHLADFNIATHLHAHRLLTSNSGTGYYIAPEVYKGGGYNEAVDWWSLGVTLYECIYRKRPFECDTTEELHAAIRRGHVNYPTRDRQVSGECLSVIQGFLEVNPNKRLGYGDAGWAALVRHPFFRSIQWNKLESKQITPPFQPATENNFDITFDLEELLLEESPLTGQSTRRNRPSRKHDENTVLSKQEKELMMIEEKFKYFDFTIFEKYEGFKDPITMTVGDPPDWVKPAFEGADQGDVLPITRISTASNPDELEHLPWRGRSASANNVSAAAAAAVAASGSNLGKYDQDQSWKRSSTGAIRKINNINSNELQHQQQNSSTSLTEEYALSLQGVRKKQSTKSFRERRERDRKSIQDDVTVNAILNYSRIAALTPTLRAMASQGDYFLELSWANEFCKNQHPKLSKFVYYQNYNDLVNSNFLVFMV</sequence>
<dbReference type="PANTHER" id="PTHR24355">
    <property type="entry name" value="G PROTEIN-COUPLED RECEPTOR KINASE/RIBOSOMAL PROTEIN S6 KINASE"/>
    <property type="match status" value="1"/>
</dbReference>
<gene>
    <name evidence="10" type="primary">PARPA_04276.1 scaffold 12477</name>
</gene>
<dbReference type="AlphaFoldDB" id="A0A0B7N4X3"/>
<keyword evidence="5 6" id="KW-0067">ATP-binding</keyword>
<evidence type="ECO:0000256" key="7">
    <source>
        <dbReference type="SAM" id="MobiDB-lite"/>
    </source>
</evidence>
<keyword evidence="11" id="KW-1185">Reference proteome</keyword>
<dbReference type="FunFam" id="1.10.510.10:FF:000469">
    <property type="entry name" value="Serine/threonine-protein kinase 32B"/>
    <property type="match status" value="1"/>
</dbReference>
<evidence type="ECO:0000313" key="11">
    <source>
        <dbReference type="Proteomes" id="UP000054107"/>
    </source>
</evidence>
<dbReference type="GO" id="GO:0004703">
    <property type="term" value="F:G protein-coupled receptor kinase activity"/>
    <property type="evidence" value="ECO:0007669"/>
    <property type="project" value="TreeGrafter"/>
</dbReference>
<proteinExistence type="predicted"/>
<accession>A0A0B7N4X3</accession>
<dbReference type="EMBL" id="LN724412">
    <property type="protein sequence ID" value="CEP10560.1"/>
    <property type="molecule type" value="Genomic_DNA"/>
</dbReference>
<dbReference type="Gene3D" id="1.10.510.10">
    <property type="entry name" value="Transferase(Phosphotransferase) domain 1"/>
    <property type="match status" value="1"/>
</dbReference>
<dbReference type="PROSITE" id="PS00107">
    <property type="entry name" value="PROTEIN_KINASE_ATP"/>
    <property type="match status" value="1"/>
</dbReference>
<dbReference type="OrthoDB" id="354826at2759"/>
<dbReference type="STRING" id="35722.A0A0B7N4X3"/>
<evidence type="ECO:0000256" key="1">
    <source>
        <dbReference type="ARBA" id="ARBA00022527"/>
    </source>
</evidence>
<dbReference type="Gene3D" id="3.40.50.150">
    <property type="entry name" value="Vaccinia Virus protein VP39"/>
    <property type="match status" value="1"/>
</dbReference>
<dbReference type="PROSITE" id="PS00108">
    <property type="entry name" value="PROTEIN_KINASE_ST"/>
    <property type="match status" value="1"/>
</dbReference>
<dbReference type="SMART" id="SM00220">
    <property type="entry name" value="S_TKc"/>
    <property type="match status" value="1"/>
</dbReference>
<dbReference type="InterPro" id="IPR008271">
    <property type="entry name" value="Ser/Thr_kinase_AS"/>
</dbReference>
<dbReference type="Proteomes" id="UP000054107">
    <property type="component" value="Unassembled WGS sequence"/>
</dbReference>
<dbReference type="PROSITE" id="PS51285">
    <property type="entry name" value="AGC_KINASE_CTER"/>
    <property type="match status" value="1"/>
</dbReference>
<evidence type="ECO:0000256" key="3">
    <source>
        <dbReference type="ARBA" id="ARBA00022741"/>
    </source>
</evidence>
<evidence type="ECO:0000259" key="8">
    <source>
        <dbReference type="PROSITE" id="PS50011"/>
    </source>
</evidence>
<feature type="domain" description="AGC-kinase C-terminal" evidence="9">
    <location>
        <begin position="258"/>
        <end position="347"/>
    </location>
</feature>
<dbReference type="InterPro" id="IPR017441">
    <property type="entry name" value="Protein_kinase_ATP_BS"/>
</dbReference>
<keyword evidence="3 6" id="KW-0547">Nucleotide-binding</keyword>
<evidence type="ECO:0008006" key="12">
    <source>
        <dbReference type="Google" id="ProtNLM"/>
    </source>
</evidence>
<dbReference type="SUPFAM" id="SSF56112">
    <property type="entry name" value="Protein kinase-like (PK-like)"/>
    <property type="match status" value="1"/>
</dbReference>
<dbReference type="GO" id="GO:0007186">
    <property type="term" value="P:G protein-coupled receptor signaling pathway"/>
    <property type="evidence" value="ECO:0007669"/>
    <property type="project" value="TreeGrafter"/>
</dbReference>
<keyword evidence="4" id="KW-0418">Kinase</keyword>
<organism evidence="10 11">
    <name type="scientific">Parasitella parasitica</name>
    <dbReference type="NCBI Taxonomy" id="35722"/>
    <lineage>
        <taxon>Eukaryota</taxon>
        <taxon>Fungi</taxon>
        <taxon>Fungi incertae sedis</taxon>
        <taxon>Mucoromycota</taxon>
        <taxon>Mucoromycotina</taxon>
        <taxon>Mucoromycetes</taxon>
        <taxon>Mucorales</taxon>
        <taxon>Mucorineae</taxon>
        <taxon>Mucoraceae</taxon>
        <taxon>Parasitella</taxon>
    </lineage>
</organism>
<feature type="binding site" evidence="6">
    <location>
        <position position="27"/>
    </location>
    <ligand>
        <name>ATP</name>
        <dbReference type="ChEBI" id="CHEBI:30616"/>
    </ligand>
</feature>
<dbReference type="InterPro" id="IPR000961">
    <property type="entry name" value="AGC-kinase_C"/>
</dbReference>
<evidence type="ECO:0000256" key="6">
    <source>
        <dbReference type="PROSITE-ProRule" id="PRU10141"/>
    </source>
</evidence>
<feature type="region of interest" description="Disordered" evidence="7">
    <location>
        <begin position="297"/>
        <end position="316"/>
    </location>
</feature>